<dbReference type="FunFam" id="3.30.450.60:FF:000010">
    <property type="entry name" value="AP complex subunit sigma"/>
    <property type="match status" value="1"/>
</dbReference>
<dbReference type="GO" id="GO:0012505">
    <property type="term" value="C:endomembrane system"/>
    <property type="evidence" value="ECO:0007669"/>
    <property type="project" value="UniProtKB-SubCell"/>
</dbReference>
<keyword evidence="4" id="KW-0653">Protein transport</keyword>
<dbReference type="CDD" id="cd14832">
    <property type="entry name" value="AP4_sigma"/>
    <property type="match status" value="1"/>
</dbReference>
<keyword evidence="3" id="KW-0813">Transport</keyword>
<dbReference type="GO" id="GO:0015031">
    <property type="term" value="P:protein transport"/>
    <property type="evidence" value="ECO:0007669"/>
    <property type="project" value="UniProtKB-KW"/>
</dbReference>
<evidence type="ECO:0000256" key="3">
    <source>
        <dbReference type="ARBA" id="ARBA00022448"/>
    </source>
</evidence>
<dbReference type="Gene3D" id="3.30.450.60">
    <property type="match status" value="1"/>
</dbReference>
<dbReference type="Gene3D" id="3.90.1140.10">
    <property type="entry name" value="Cyclic phosphodiesterase"/>
    <property type="match status" value="1"/>
</dbReference>
<dbReference type="EMBL" id="QOKY01000135">
    <property type="protein sequence ID" value="RMZ56869.1"/>
    <property type="molecule type" value="Genomic_DNA"/>
</dbReference>
<reference evidence="8" key="1">
    <citation type="journal article" date="2018" name="Algal Res.">
        <title>Characterization of plant carbon substrate utilization by Auxenochlorella protothecoides.</title>
        <authorList>
            <person name="Vogler B.W."/>
            <person name="Starkenburg S.R."/>
            <person name="Sudasinghe N."/>
            <person name="Schambach J.Y."/>
            <person name="Rollin J.A."/>
            <person name="Pattathil S."/>
            <person name="Barry A.N."/>
        </authorList>
    </citation>
    <scope>NUCLEOTIDE SEQUENCE [LARGE SCALE GENOMIC DNA]</scope>
    <source>
        <strain evidence="8">UTEX 25</strain>
    </source>
</reference>
<evidence type="ECO:0000256" key="4">
    <source>
        <dbReference type="ARBA" id="ARBA00022927"/>
    </source>
</evidence>
<dbReference type="InterPro" id="IPR011012">
    <property type="entry name" value="Longin-like_dom_sf"/>
</dbReference>
<evidence type="ECO:0000256" key="2">
    <source>
        <dbReference type="ARBA" id="ARBA00006972"/>
    </source>
</evidence>
<proteinExistence type="inferred from homology"/>
<name>A0A3M7L3S3_AUXPR</name>
<evidence type="ECO:0000256" key="5">
    <source>
        <dbReference type="ARBA" id="ARBA00023136"/>
    </source>
</evidence>
<dbReference type="GO" id="GO:0005737">
    <property type="term" value="C:cytoplasm"/>
    <property type="evidence" value="ECO:0007669"/>
    <property type="project" value="UniProtKB-ARBA"/>
</dbReference>
<dbReference type="Proteomes" id="UP000279271">
    <property type="component" value="Unassembled WGS sequence"/>
</dbReference>
<comment type="caution">
    <text evidence="7">The sequence shown here is derived from an EMBL/GenBank/DDBJ whole genome shotgun (WGS) entry which is preliminary data.</text>
</comment>
<dbReference type="InterPro" id="IPR016635">
    <property type="entry name" value="AP_complex_ssu"/>
</dbReference>
<organism evidence="7 8">
    <name type="scientific">Auxenochlorella protothecoides</name>
    <name type="common">Green microalga</name>
    <name type="synonym">Chlorella protothecoides</name>
    <dbReference type="NCBI Taxonomy" id="3075"/>
    <lineage>
        <taxon>Eukaryota</taxon>
        <taxon>Viridiplantae</taxon>
        <taxon>Chlorophyta</taxon>
        <taxon>core chlorophytes</taxon>
        <taxon>Trebouxiophyceae</taxon>
        <taxon>Chlorellales</taxon>
        <taxon>Chlorellaceae</taxon>
        <taxon>Auxenochlorella</taxon>
    </lineage>
</organism>
<sequence length="323" mass="36883">MTIKFILLVNKQGQTRLAKYTENMLGTEDRCALEAEIVRKCLVRSDKQCNIVYHDNYKVVYRRYASLFFLVGVDNEENELGILEFIHCVVETLDKWFSNVCELDIMYSLETAHYILDEMCMNGCIVETNRSNVLAPVHLLEKATTPRMAQASDVDDMEPLLLTAKLDPASRALFTGLRTKYFPAERNYLDAHLTLFHKLDRRQEAAVRRDVAFACSTSSPMVIPVLEPVFLGKGVALRTPSKPLDSLRARLAGQWKPWLTPQDRQGHRAHITIQNKVSPEEARGLFDELRGTWQPHTLTVQGLELHIYKGGPWELLEAYDFGA</sequence>
<comment type="similarity">
    <text evidence="2">Belongs to the adaptor complexes small subunit family.</text>
</comment>
<evidence type="ECO:0000256" key="1">
    <source>
        <dbReference type="ARBA" id="ARBA00004308"/>
    </source>
</evidence>
<evidence type="ECO:0000313" key="8">
    <source>
        <dbReference type="Proteomes" id="UP000279271"/>
    </source>
</evidence>
<protein>
    <recommendedName>
        <fullName evidence="6">AP complex mu/sigma subunit domain-containing protein</fullName>
    </recommendedName>
</protein>
<dbReference type="SUPFAM" id="SSF64356">
    <property type="entry name" value="SNARE-like"/>
    <property type="match status" value="1"/>
</dbReference>
<dbReference type="Pfam" id="PF01217">
    <property type="entry name" value="Clat_adaptor_s"/>
    <property type="match status" value="1"/>
</dbReference>
<dbReference type="PANTHER" id="PTHR11753">
    <property type="entry name" value="ADAPTOR COMPLEXES SMALL SUBUNIT FAMILY"/>
    <property type="match status" value="1"/>
</dbReference>
<accession>A0A3M7L3S3</accession>
<dbReference type="InterPro" id="IPR022775">
    <property type="entry name" value="AP_mu_sigma_su"/>
</dbReference>
<dbReference type="AlphaFoldDB" id="A0A3M7L3S3"/>
<feature type="domain" description="AP complex mu/sigma subunit" evidence="6">
    <location>
        <begin position="2"/>
        <end position="143"/>
    </location>
</feature>
<comment type="subcellular location">
    <subcellularLocation>
        <location evidence="1">Endomembrane system</location>
    </subcellularLocation>
</comment>
<keyword evidence="5" id="KW-0472">Membrane</keyword>
<gene>
    <name evidence="7" type="ORF">APUTEX25_002958</name>
</gene>
<dbReference type="Pfam" id="PF13563">
    <property type="entry name" value="2_5_RNA_ligase2"/>
    <property type="match status" value="1"/>
</dbReference>
<evidence type="ECO:0000259" key="6">
    <source>
        <dbReference type="Pfam" id="PF01217"/>
    </source>
</evidence>
<evidence type="ECO:0000313" key="7">
    <source>
        <dbReference type="EMBL" id="RMZ56869.1"/>
    </source>
</evidence>